<dbReference type="GeneID" id="75008677"/>
<dbReference type="Proteomes" id="UP000195652">
    <property type="component" value="Chromosome"/>
</dbReference>
<dbReference type="Pfam" id="PF01345">
    <property type="entry name" value="DUF11"/>
    <property type="match status" value="1"/>
</dbReference>
<dbReference type="RefSeq" id="WP_134873842.1">
    <property type="nucleotide sequence ID" value="NZ_CP021417.2"/>
</dbReference>
<protein>
    <submittedName>
        <fullName evidence="4">SpaA isopeptide-forming pilin-related protein</fullName>
    </submittedName>
</protein>
<keyword evidence="1" id="KW-1133">Transmembrane helix</keyword>
<evidence type="ECO:0000259" key="2">
    <source>
        <dbReference type="Pfam" id="PF01345"/>
    </source>
</evidence>
<dbReference type="InterPro" id="IPR041033">
    <property type="entry name" value="SpaA_PFL_dom_1"/>
</dbReference>
<name>A0A7U5HN39_9CORY</name>
<sequence>MDNTTPAAYNTNGTSNGLVPIDVDLEVNKTYLGEDQAAGRMTWRIDVFNKSASNGSSGFLVNDEIPAGFTDLKIKTPPNVQVSVNQGPSQIDPKRIYLQATFGPLPAGQSTWVEISAKVPTGSIPGCVENTASIIGNENDPNSGNNSSTAECENKDVTIRIKKVDFNESSQDVPLNAAFKLFEAVAGPDGSLSPSSEGKEIVTTDKGVLGEATVTPGKSYFLVETQSPKGYSLLSRPILLRVESDKDGKVKLVFPEQKDTFPVLQEKIVYQDGVITIPVADVMVGDLPRTGGNGVVPIVLLGATLVIFGAMRTRFKTKR</sequence>
<gene>
    <name evidence="4" type="ORF">CBE74_10660</name>
</gene>
<feature type="domain" description="SpaA-like prealbumin fold" evidence="3">
    <location>
        <begin position="158"/>
        <end position="251"/>
    </location>
</feature>
<feature type="transmembrane region" description="Helical" evidence="1">
    <location>
        <begin position="294"/>
        <end position="311"/>
    </location>
</feature>
<dbReference type="EMBL" id="CP021417">
    <property type="protein sequence ID" value="ARU46832.2"/>
    <property type="molecule type" value="Genomic_DNA"/>
</dbReference>
<dbReference type="Pfam" id="PF17802">
    <property type="entry name" value="SpaA"/>
    <property type="match status" value="1"/>
</dbReference>
<dbReference type="AlphaFoldDB" id="A0A7U5HN39"/>
<dbReference type="GO" id="GO:0005975">
    <property type="term" value="P:carbohydrate metabolic process"/>
    <property type="evidence" value="ECO:0007669"/>
    <property type="project" value="UniProtKB-ARBA"/>
</dbReference>
<feature type="domain" description="DUF11" evidence="2">
    <location>
        <begin position="24"/>
        <end position="151"/>
    </location>
</feature>
<reference evidence="4 5" key="2">
    <citation type="journal article" date="2020" name="Antonie Van Leeuwenhoek">
        <title>Phylogenomic characterisation of a novel corynebacterial species pathogenic to animals.</title>
        <authorList>
            <person name="Moller J."/>
            <person name="Musella L."/>
            <person name="Melnikov V."/>
            <person name="Geissdorfer W."/>
            <person name="Burkovski A."/>
            <person name="Sangal V."/>
        </authorList>
    </citation>
    <scope>NUCLEOTIDE SEQUENCE [LARGE SCALE GENOMIC DNA]</scope>
    <source>
        <strain evidence="4 5">PO100/5</strain>
    </source>
</reference>
<keyword evidence="1" id="KW-0472">Membrane</keyword>
<organism evidence="4 5">
    <name type="scientific">Corynebacterium silvaticum</name>
    <dbReference type="NCBI Taxonomy" id="2320431"/>
    <lineage>
        <taxon>Bacteria</taxon>
        <taxon>Bacillati</taxon>
        <taxon>Actinomycetota</taxon>
        <taxon>Actinomycetes</taxon>
        <taxon>Mycobacteriales</taxon>
        <taxon>Corynebacteriaceae</taxon>
        <taxon>Corynebacterium</taxon>
    </lineage>
</organism>
<evidence type="ECO:0000313" key="4">
    <source>
        <dbReference type="EMBL" id="ARU46832.2"/>
    </source>
</evidence>
<accession>A0A7U5HN39</accession>
<dbReference type="Gene3D" id="2.60.40.10">
    <property type="entry name" value="Immunoglobulins"/>
    <property type="match status" value="1"/>
</dbReference>
<reference evidence="4 5" key="3">
    <citation type="journal article" date="2020" name="Int. J. Syst. Evol. Microbiol.">
        <title>Corynebacterium silvaticum sp. nov., a unique group of NTTB corynebacteria in wild boar and roe deer.</title>
        <authorList>
            <person name="Dangel A."/>
            <person name="Berger A."/>
            <person name="Rau J."/>
            <person name="Eisenberg T."/>
            <person name="Kampfer P."/>
            <person name="Margos G."/>
            <person name="Contzen M."/>
            <person name="Busse H.J."/>
            <person name="Konrad R."/>
            <person name="Peters M."/>
            <person name="Sting R."/>
            <person name="Sing A."/>
        </authorList>
    </citation>
    <scope>NUCLEOTIDE SEQUENCE [LARGE SCALE GENOMIC DNA]</scope>
    <source>
        <strain evidence="4 5">PO100/5</strain>
    </source>
</reference>
<proteinExistence type="predicted"/>
<keyword evidence="5" id="KW-1185">Reference proteome</keyword>
<dbReference type="InterPro" id="IPR001434">
    <property type="entry name" value="OmcB-like_DUF11"/>
</dbReference>
<dbReference type="KEGG" id="csil:CBE74_10660"/>
<keyword evidence="1" id="KW-0812">Transmembrane</keyword>
<evidence type="ECO:0000313" key="5">
    <source>
        <dbReference type="Proteomes" id="UP000195652"/>
    </source>
</evidence>
<dbReference type="InterPro" id="IPR013783">
    <property type="entry name" value="Ig-like_fold"/>
</dbReference>
<reference evidence="4 5" key="1">
    <citation type="journal article" date="2014" name="BMC Vet. Res.">
        <title>First report of Corynebacterium pseudotuberculosis from caseous lymphadenitis lesions in Black Alentejano pig (Sus scrofa domesticus).</title>
        <authorList>
            <person name="Oliveira M."/>
            <person name="Barroco C."/>
            <person name="Mottola C."/>
            <person name="Santos R."/>
            <person name="Lemsaddek A."/>
            <person name="Tavares L."/>
            <person name="Semedo-Lemsaddek T."/>
        </authorList>
    </citation>
    <scope>NUCLEOTIDE SEQUENCE [LARGE SCALE GENOMIC DNA]</scope>
    <source>
        <strain evidence="4 5">PO100/5</strain>
    </source>
</reference>
<reference evidence="4 5" key="4">
    <citation type="journal article" date="2020" name="PLoS ONE">
        <title>Taxonomic classification of strain PO100/5 shows a broader geographic distribution and genetic markers of the recently described Corynebacterium silvaticum.</title>
        <authorList>
            <person name="Viana M.V.C."/>
            <person name="Profeta R."/>
            <person name="da Silva A.L."/>
            <person name="Hurtado R."/>
            <person name="Cerqueira J.C."/>
            <person name="Ribeiro B.F.S."/>
            <person name="Almeida M.O."/>
            <person name="Morais-Rodrigues F."/>
            <person name="Soares S.C."/>
            <person name="Oliveira M."/>
            <person name="Tavares L."/>
            <person name="Figueiredo H."/>
            <person name="Wattam A.R."/>
            <person name="Barh D."/>
            <person name="Ghosh P."/>
            <person name="Silva A."/>
            <person name="Azevedo V."/>
        </authorList>
    </citation>
    <scope>NUCLEOTIDE SEQUENCE [LARGE SCALE GENOMIC DNA]</scope>
    <source>
        <strain evidence="4 5">PO100/5</strain>
    </source>
</reference>
<evidence type="ECO:0000256" key="1">
    <source>
        <dbReference type="SAM" id="Phobius"/>
    </source>
</evidence>
<evidence type="ECO:0000259" key="3">
    <source>
        <dbReference type="Pfam" id="PF17802"/>
    </source>
</evidence>